<gene>
    <name evidence="2" type="ORF">LMG24238_05492</name>
</gene>
<reference evidence="2 3" key="1">
    <citation type="submission" date="2020-04" db="EMBL/GenBank/DDBJ databases">
        <authorList>
            <person name="De Canck E."/>
        </authorList>
    </citation>
    <scope>NUCLEOTIDE SEQUENCE [LARGE SCALE GENOMIC DNA]</scope>
    <source>
        <strain evidence="2 3">LMG 24238</strain>
    </source>
</reference>
<organism evidence="2 3">
    <name type="scientific">Paraburkholderia sediminicola</name>
    <dbReference type="NCBI Taxonomy" id="458836"/>
    <lineage>
        <taxon>Bacteria</taxon>
        <taxon>Pseudomonadati</taxon>
        <taxon>Pseudomonadota</taxon>
        <taxon>Betaproteobacteria</taxon>
        <taxon>Burkholderiales</taxon>
        <taxon>Burkholderiaceae</taxon>
        <taxon>Paraburkholderia</taxon>
    </lineage>
</organism>
<accession>A0A6J5C752</accession>
<sequence length="249" mass="24796">MKRNRLGKSKVATATVMTAAAAVTTAALLSAGVARAAADDVASLYGPQPPANASYLRVLNASSQAVHVALAGSEAPQTLAPGAVTRFSVLTQGTPARVTVDGKGVEDAAGSGNATANTTARAGDAVTVALRHDVKGWHATRIVGRYERVDGLKATLRAFNFAPGCSAKIGVDGNGPTVFAQVAAGAQDTRAINPVSAKLVGQCGAVASAALPLPALAAGDSYSLFVTGDAAKPVLSGTRDALAWPPAAN</sequence>
<dbReference type="AlphaFoldDB" id="A0A6J5C752"/>
<dbReference type="GO" id="GO:0042121">
    <property type="term" value="P:alginic acid biosynthetic process"/>
    <property type="evidence" value="ECO:0007669"/>
    <property type="project" value="UniProtKB-UniPathway"/>
</dbReference>
<keyword evidence="1" id="KW-0732">Signal</keyword>
<feature type="chain" id="PRO_5026775818" evidence="1">
    <location>
        <begin position="37"/>
        <end position="249"/>
    </location>
</feature>
<evidence type="ECO:0000313" key="2">
    <source>
        <dbReference type="EMBL" id="CAB3728377.1"/>
    </source>
</evidence>
<evidence type="ECO:0000256" key="1">
    <source>
        <dbReference type="SAM" id="SignalP"/>
    </source>
</evidence>
<dbReference type="EMBL" id="CADIKC010000009">
    <property type="protein sequence ID" value="CAB3728377.1"/>
    <property type="molecule type" value="Genomic_DNA"/>
</dbReference>
<name>A0A6J5C752_9BURK</name>
<protein>
    <submittedName>
        <fullName evidence="2">Uncharacterized protein</fullName>
    </submittedName>
</protein>
<evidence type="ECO:0000313" key="3">
    <source>
        <dbReference type="Proteomes" id="UP000494255"/>
    </source>
</evidence>
<dbReference type="GeneID" id="97044081"/>
<feature type="signal peptide" evidence="1">
    <location>
        <begin position="1"/>
        <end position="36"/>
    </location>
</feature>
<proteinExistence type="predicted"/>
<dbReference type="UniPathway" id="UPA00286"/>
<keyword evidence="3" id="KW-1185">Reference proteome</keyword>
<dbReference type="RefSeq" id="WP_175053240.1">
    <property type="nucleotide sequence ID" value="NZ_CADIKC010000009.1"/>
</dbReference>
<dbReference type="Proteomes" id="UP000494255">
    <property type="component" value="Unassembled WGS sequence"/>
</dbReference>